<keyword evidence="7" id="KW-1185">Reference proteome</keyword>
<dbReference type="PANTHER" id="PTHR43280:SF29">
    <property type="entry name" value="ARAC-FAMILY TRANSCRIPTIONAL REGULATOR"/>
    <property type="match status" value="1"/>
</dbReference>
<feature type="transmembrane region" description="Helical" evidence="4">
    <location>
        <begin position="6"/>
        <end position="24"/>
    </location>
</feature>
<evidence type="ECO:0000256" key="2">
    <source>
        <dbReference type="ARBA" id="ARBA00023125"/>
    </source>
</evidence>
<dbReference type="InterPro" id="IPR009057">
    <property type="entry name" value="Homeodomain-like_sf"/>
</dbReference>
<dbReference type="EMBL" id="JSVA01000012">
    <property type="protein sequence ID" value="KOF02429.1"/>
    <property type="molecule type" value="Genomic_DNA"/>
</dbReference>
<dbReference type="GO" id="GO:0003700">
    <property type="term" value="F:DNA-binding transcription factor activity"/>
    <property type="evidence" value="ECO:0007669"/>
    <property type="project" value="InterPro"/>
</dbReference>
<keyword evidence="3" id="KW-0804">Transcription</keyword>
<dbReference type="SMART" id="SM00342">
    <property type="entry name" value="HTH_ARAC"/>
    <property type="match status" value="1"/>
</dbReference>
<evidence type="ECO:0000256" key="1">
    <source>
        <dbReference type="ARBA" id="ARBA00023015"/>
    </source>
</evidence>
<dbReference type="Gene3D" id="1.10.10.60">
    <property type="entry name" value="Homeodomain-like"/>
    <property type="match status" value="1"/>
</dbReference>
<name>A0A0L8AJ71_9BACT</name>
<sequence length="339" mass="38595">MSVLYLLSSLGVINGLLIGVFLVFRNQNKVANAYLGGLLLALSLRIGKSVFYYFEDNVDLLILQIGLSACTFIGPFFYLYTKAIYKQHRKIHTKDALLLLLLLVSIVSVGLIFPYRTQPAIWRGYVVYGIYINWAVFTLLGLYYAVKMLKTVILKPSTMTKSQQHLAILTIALLIINLTYQMALYGLFTYIWGALIFSFTLYFLLGRMLISSKFFSPKSTDQPLADASKKLEELNVLMDTQKPYINQKLKLDDLAVQAGLTKHSLSKLLNEEYRYGFAQYVKEFRVKEAQQLIHTRHELSLEGIGFEAGFSSKSSFFDAFKKITNSTPSEYRKSHQLVA</sequence>
<evidence type="ECO:0000256" key="3">
    <source>
        <dbReference type="ARBA" id="ARBA00023163"/>
    </source>
</evidence>
<evidence type="ECO:0000313" key="6">
    <source>
        <dbReference type="EMBL" id="KOF02429.1"/>
    </source>
</evidence>
<comment type="caution">
    <text evidence="6">The sequence shown here is derived from an EMBL/GenBank/DDBJ whole genome shotgun (WGS) entry which is preliminary data.</text>
</comment>
<dbReference type="OrthoDB" id="5492415at2"/>
<feature type="transmembrane region" description="Helical" evidence="4">
    <location>
        <begin position="190"/>
        <end position="210"/>
    </location>
</feature>
<evidence type="ECO:0000259" key="5">
    <source>
        <dbReference type="PROSITE" id="PS01124"/>
    </source>
</evidence>
<dbReference type="RefSeq" id="WP_053223908.1">
    <property type="nucleotide sequence ID" value="NZ_JSVA01000012.1"/>
</dbReference>
<dbReference type="InterPro" id="IPR018060">
    <property type="entry name" value="HTH_AraC"/>
</dbReference>
<dbReference type="PROSITE" id="PS01124">
    <property type="entry name" value="HTH_ARAC_FAMILY_2"/>
    <property type="match status" value="1"/>
</dbReference>
<dbReference type="PROSITE" id="PS00041">
    <property type="entry name" value="HTH_ARAC_FAMILY_1"/>
    <property type="match status" value="1"/>
</dbReference>
<dbReference type="GO" id="GO:0043565">
    <property type="term" value="F:sequence-specific DNA binding"/>
    <property type="evidence" value="ECO:0007669"/>
    <property type="project" value="InterPro"/>
</dbReference>
<feature type="domain" description="HTH araC/xylS-type" evidence="5">
    <location>
        <begin position="235"/>
        <end position="334"/>
    </location>
</feature>
<keyword evidence="4" id="KW-1133">Transmembrane helix</keyword>
<keyword evidence="4" id="KW-0472">Membrane</keyword>
<proteinExistence type="predicted"/>
<dbReference type="AlphaFoldDB" id="A0A0L8AJ71"/>
<accession>A0A0L8AJ71</accession>
<feature type="transmembrane region" description="Helical" evidence="4">
    <location>
        <begin position="96"/>
        <end position="113"/>
    </location>
</feature>
<evidence type="ECO:0000256" key="4">
    <source>
        <dbReference type="SAM" id="Phobius"/>
    </source>
</evidence>
<dbReference type="PATRIC" id="fig|1566026.4.peg.614"/>
<feature type="transmembrane region" description="Helical" evidence="4">
    <location>
        <begin position="125"/>
        <end position="146"/>
    </location>
</feature>
<protein>
    <recommendedName>
        <fullName evidence="5">HTH araC/xylS-type domain-containing protein</fullName>
    </recommendedName>
</protein>
<reference evidence="7" key="1">
    <citation type="submission" date="2014-11" db="EMBL/GenBank/DDBJ databases">
        <title>Genome sequencing of Roseivirga sp. D-25.</title>
        <authorList>
            <person name="Selvaratnam C."/>
            <person name="Thevarajoo S."/>
            <person name="Goh K.M."/>
            <person name="Eee R."/>
            <person name="Chan K.-G."/>
            <person name="Chong C.S."/>
        </authorList>
    </citation>
    <scope>NUCLEOTIDE SEQUENCE [LARGE SCALE GENOMIC DNA]</scope>
    <source>
        <strain evidence="7">D-25</strain>
    </source>
</reference>
<dbReference type="SUPFAM" id="SSF46689">
    <property type="entry name" value="Homeodomain-like"/>
    <property type="match status" value="1"/>
</dbReference>
<keyword evidence="1" id="KW-0805">Transcription regulation</keyword>
<gene>
    <name evidence="6" type="ORF">OB69_11635</name>
</gene>
<feature type="transmembrane region" description="Helical" evidence="4">
    <location>
        <begin position="31"/>
        <end position="54"/>
    </location>
</feature>
<dbReference type="InterPro" id="IPR018062">
    <property type="entry name" value="HTH_AraC-typ_CS"/>
</dbReference>
<evidence type="ECO:0000313" key="7">
    <source>
        <dbReference type="Proteomes" id="UP000036908"/>
    </source>
</evidence>
<dbReference type="Proteomes" id="UP000036908">
    <property type="component" value="Unassembled WGS sequence"/>
</dbReference>
<keyword evidence="2" id="KW-0238">DNA-binding</keyword>
<organism evidence="6 7">
    <name type="scientific">Roseivirga seohaensis subsp. aquiponti</name>
    <dbReference type="NCBI Taxonomy" id="1566026"/>
    <lineage>
        <taxon>Bacteria</taxon>
        <taxon>Pseudomonadati</taxon>
        <taxon>Bacteroidota</taxon>
        <taxon>Cytophagia</taxon>
        <taxon>Cytophagales</taxon>
        <taxon>Roseivirgaceae</taxon>
        <taxon>Roseivirga</taxon>
    </lineage>
</organism>
<dbReference type="PANTHER" id="PTHR43280">
    <property type="entry name" value="ARAC-FAMILY TRANSCRIPTIONAL REGULATOR"/>
    <property type="match status" value="1"/>
</dbReference>
<dbReference type="Pfam" id="PF12833">
    <property type="entry name" value="HTH_18"/>
    <property type="match status" value="1"/>
</dbReference>
<keyword evidence="4" id="KW-0812">Transmembrane</keyword>
<feature type="transmembrane region" description="Helical" evidence="4">
    <location>
        <begin position="60"/>
        <end position="80"/>
    </location>
</feature>
<feature type="transmembrane region" description="Helical" evidence="4">
    <location>
        <begin position="166"/>
        <end position="184"/>
    </location>
</feature>